<name>A0ABV4NRJ6_9GAMM</name>
<organism evidence="1 2">
    <name type="scientific">Microbulbifer echini</name>
    <dbReference type="NCBI Taxonomy" id="1529067"/>
    <lineage>
        <taxon>Bacteria</taxon>
        <taxon>Pseudomonadati</taxon>
        <taxon>Pseudomonadota</taxon>
        <taxon>Gammaproteobacteria</taxon>
        <taxon>Cellvibrionales</taxon>
        <taxon>Microbulbiferaceae</taxon>
        <taxon>Microbulbifer</taxon>
    </lineage>
</organism>
<dbReference type="RefSeq" id="WP_299587939.1">
    <property type="nucleotide sequence ID" value="NZ_JBGMEL010000017.1"/>
</dbReference>
<evidence type="ECO:0000313" key="1">
    <source>
        <dbReference type="EMBL" id="MFA0792036.1"/>
    </source>
</evidence>
<evidence type="ECO:0000313" key="2">
    <source>
        <dbReference type="Proteomes" id="UP001569414"/>
    </source>
</evidence>
<reference evidence="1 2" key="1">
    <citation type="submission" date="2024-08" db="EMBL/GenBank/DDBJ databases">
        <authorList>
            <person name="Ishaq N."/>
        </authorList>
    </citation>
    <scope>NUCLEOTIDE SEQUENCE [LARGE SCALE GENOMIC DNA]</scope>
    <source>
        <strain evidence="1 2">JCM 30400</strain>
    </source>
</reference>
<dbReference type="SUPFAM" id="SSF101386">
    <property type="entry name" value="all-alpha NTP pyrophosphatases"/>
    <property type="match status" value="1"/>
</dbReference>
<protein>
    <submittedName>
        <fullName evidence="1">Uncharacterized protein</fullName>
    </submittedName>
</protein>
<sequence>MKNREILALFNELAGVRGWENLHPAKNLTMAFSGEVAELGRHFLWRNQWYDNREFAPLVDGEGRAPVMDRPLALRETIEENWCRCDEVAVGRSAHE</sequence>
<keyword evidence="2" id="KW-1185">Reference proteome</keyword>
<dbReference type="Gene3D" id="1.10.287.1080">
    <property type="entry name" value="MazG-like"/>
    <property type="match status" value="1"/>
</dbReference>
<gene>
    <name evidence="1" type="ORF">ACCI51_15920</name>
</gene>
<accession>A0ABV4NRJ6</accession>
<dbReference type="Proteomes" id="UP001569414">
    <property type="component" value="Unassembled WGS sequence"/>
</dbReference>
<dbReference type="EMBL" id="JBGMEL010000017">
    <property type="protein sequence ID" value="MFA0792036.1"/>
    <property type="molecule type" value="Genomic_DNA"/>
</dbReference>
<proteinExistence type="predicted"/>
<comment type="caution">
    <text evidence="1">The sequence shown here is derived from an EMBL/GenBank/DDBJ whole genome shotgun (WGS) entry which is preliminary data.</text>
</comment>